<accession>A0AAN8Y5R0</accession>
<keyword evidence="1" id="KW-1133">Transmembrane helix</keyword>
<comment type="caution">
    <text evidence="2">The sequence shown here is derived from an EMBL/GenBank/DDBJ whole genome shotgun (WGS) entry which is preliminary data.</text>
</comment>
<keyword evidence="1" id="KW-0472">Membrane</keyword>
<evidence type="ECO:0000313" key="2">
    <source>
        <dbReference type="EMBL" id="KAK6779876.1"/>
    </source>
</evidence>
<evidence type="ECO:0000256" key="1">
    <source>
        <dbReference type="SAM" id="Phobius"/>
    </source>
</evidence>
<evidence type="ECO:0000313" key="3">
    <source>
        <dbReference type="Proteomes" id="UP001371456"/>
    </source>
</evidence>
<feature type="transmembrane region" description="Helical" evidence="1">
    <location>
        <begin position="28"/>
        <end position="47"/>
    </location>
</feature>
<dbReference type="AlphaFoldDB" id="A0AAN8Y5R0"/>
<keyword evidence="3" id="KW-1185">Reference proteome</keyword>
<protein>
    <submittedName>
        <fullName evidence="2">Uncharacterized protein</fullName>
    </submittedName>
</protein>
<dbReference type="Proteomes" id="UP001371456">
    <property type="component" value="Unassembled WGS sequence"/>
</dbReference>
<organism evidence="2 3">
    <name type="scientific">Solanum bulbocastanum</name>
    <name type="common">Wild potato</name>
    <dbReference type="NCBI Taxonomy" id="147425"/>
    <lineage>
        <taxon>Eukaryota</taxon>
        <taxon>Viridiplantae</taxon>
        <taxon>Streptophyta</taxon>
        <taxon>Embryophyta</taxon>
        <taxon>Tracheophyta</taxon>
        <taxon>Spermatophyta</taxon>
        <taxon>Magnoliopsida</taxon>
        <taxon>eudicotyledons</taxon>
        <taxon>Gunneridae</taxon>
        <taxon>Pentapetalae</taxon>
        <taxon>asterids</taxon>
        <taxon>lamiids</taxon>
        <taxon>Solanales</taxon>
        <taxon>Solanaceae</taxon>
        <taxon>Solanoideae</taxon>
        <taxon>Solaneae</taxon>
        <taxon>Solanum</taxon>
    </lineage>
</organism>
<proteinExistence type="predicted"/>
<reference evidence="2 3" key="1">
    <citation type="submission" date="2024-02" db="EMBL/GenBank/DDBJ databases">
        <title>de novo genome assembly of Solanum bulbocastanum strain 11H21.</title>
        <authorList>
            <person name="Hosaka A.J."/>
        </authorList>
    </citation>
    <scope>NUCLEOTIDE SEQUENCE [LARGE SCALE GENOMIC DNA]</scope>
    <source>
        <tissue evidence="2">Young leaves</tissue>
    </source>
</reference>
<sequence length="72" mass="8428">MQSHLSGSTNEPLIVVLQLMQTHKFRGMNLKIIILFNSGLSLLQIYLSNLITLINYFTDTYFIRSCWYQTKL</sequence>
<gene>
    <name evidence="2" type="ORF">RDI58_022060</name>
</gene>
<keyword evidence="1" id="KW-0812">Transmembrane</keyword>
<dbReference type="EMBL" id="JBANQN010000009">
    <property type="protein sequence ID" value="KAK6779876.1"/>
    <property type="molecule type" value="Genomic_DNA"/>
</dbReference>
<name>A0AAN8Y5R0_SOLBU</name>